<feature type="region of interest" description="Disordered" evidence="1">
    <location>
        <begin position="1"/>
        <end position="22"/>
    </location>
</feature>
<evidence type="ECO:0000313" key="2">
    <source>
        <dbReference type="EMBL" id="GAA1250968.1"/>
    </source>
</evidence>
<dbReference type="EMBL" id="BAAALN010000018">
    <property type="protein sequence ID" value="GAA1250968.1"/>
    <property type="molecule type" value="Genomic_DNA"/>
</dbReference>
<protein>
    <recommendedName>
        <fullName evidence="4">LppA-like lipoprotein</fullName>
    </recommendedName>
</protein>
<gene>
    <name evidence="2" type="ORF">GCM10009676_42170</name>
</gene>
<proteinExistence type="predicted"/>
<accession>A0ABP4H673</accession>
<reference evidence="3" key="1">
    <citation type="journal article" date="2019" name="Int. J. Syst. Evol. Microbiol.">
        <title>The Global Catalogue of Microorganisms (GCM) 10K type strain sequencing project: providing services to taxonomists for standard genome sequencing and annotation.</title>
        <authorList>
            <consortium name="The Broad Institute Genomics Platform"/>
            <consortium name="The Broad Institute Genome Sequencing Center for Infectious Disease"/>
            <person name="Wu L."/>
            <person name="Ma J."/>
        </authorList>
    </citation>
    <scope>NUCLEOTIDE SEQUENCE [LARGE SCALE GENOMIC DNA]</scope>
    <source>
        <strain evidence="3">JCM 13023</strain>
    </source>
</reference>
<dbReference type="Proteomes" id="UP001500653">
    <property type="component" value="Unassembled WGS sequence"/>
</dbReference>
<dbReference type="RefSeq" id="WP_253864133.1">
    <property type="nucleotide sequence ID" value="NZ_BAAALN010000018.1"/>
</dbReference>
<keyword evidence="3" id="KW-1185">Reference proteome</keyword>
<sequence length="221" mass="23159">MRRQPGLRQGKGRPGEGMPATRLRAWRGRRVLLAVAAGALLLAGCGGGAGVGGSGAGTASDGTEGGRQMSTLTIEQARERAQQHIDSAVAALPVTPELTLHRDDELECTDPDDKGPAGRHQVGRTYWLDEVPAERNAEIVDTLHDHWTSGGFRVLADQRSAGDRFVSVEHGDDAFRMSVQQSKDGSLSLGASSPCVWPDGEPPGGADQDGADQDGADQDGS</sequence>
<feature type="compositionally biased region" description="Acidic residues" evidence="1">
    <location>
        <begin position="209"/>
        <end position="221"/>
    </location>
</feature>
<feature type="compositionally biased region" description="Polar residues" evidence="1">
    <location>
        <begin position="179"/>
        <end position="191"/>
    </location>
</feature>
<evidence type="ECO:0008006" key="4">
    <source>
        <dbReference type="Google" id="ProtNLM"/>
    </source>
</evidence>
<evidence type="ECO:0000313" key="3">
    <source>
        <dbReference type="Proteomes" id="UP001500653"/>
    </source>
</evidence>
<feature type="region of interest" description="Disordered" evidence="1">
    <location>
        <begin position="179"/>
        <end position="221"/>
    </location>
</feature>
<organism evidence="2 3">
    <name type="scientific">Prauserella halophila</name>
    <dbReference type="NCBI Taxonomy" id="185641"/>
    <lineage>
        <taxon>Bacteria</taxon>
        <taxon>Bacillati</taxon>
        <taxon>Actinomycetota</taxon>
        <taxon>Actinomycetes</taxon>
        <taxon>Pseudonocardiales</taxon>
        <taxon>Pseudonocardiaceae</taxon>
        <taxon>Prauserella</taxon>
    </lineage>
</organism>
<comment type="caution">
    <text evidence="2">The sequence shown here is derived from an EMBL/GenBank/DDBJ whole genome shotgun (WGS) entry which is preliminary data.</text>
</comment>
<evidence type="ECO:0000256" key="1">
    <source>
        <dbReference type="SAM" id="MobiDB-lite"/>
    </source>
</evidence>
<name>A0ABP4H673_9PSEU</name>